<gene>
    <name evidence="1" type="ORF">MGYG_02963</name>
</gene>
<dbReference type="Proteomes" id="UP000002669">
    <property type="component" value="Unassembled WGS sequence"/>
</dbReference>
<dbReference type="EMBL" id="DS989823">
    <property type="protein sequence ID" value="EFQ99955.1"/>
    <property type="molecule type" value="Genomic_DNA"/>
</dbReference>
<dbReference type="VEuPathDB" id="FungiDB:MGYG_02963"/>
<dbReference type="OrthoDB" id="5416097at2759"/>
<reference evidence="2" key="1">
    <citation type="journal article" date="2012" name="MBio">
        <title>Comparative genome analysis of Trichophyton rubrum and related dermatophytes reveals candidate genes involved in infection.</title>
        <authorList>
            <person name="Martinez D.A."/>
            <person name="Oliver B.G."/>
            <person name="Graeser Y."/>
            <person name="Goldberg J.M."/>
            <person name="Li W."/>
            <person name="Martinez-Rossi N.M."/>
            <person name="Monod M."/>
            <person name="Shelest E."/>
            <person name="Barton R.C."/>
            <person name="Birch E."/>
            <person name="Brakhage A.A."/>
            <person name="Chen Z."/>
            <person name="Gurr S.J."/>
            <person name="Heiman D."/>
            <person name="Heitman J."/>
            <person name="Kosti I."/>
            <person name="Rossi A."/>
            <person name="Saif S."/>
            <person name="Samalova M."/>
            <person name="Saunders C.W."/>
            <person name="Shea T."/>
            <person name="Summerbell R.C."/>
            <person name="Xu J."/>
            <person name="Young S."/>
            <person name="Zeng Q."/>
            <person name="Birren B.W."/>
            <person name="Cuomo C.A."/>
            <person name="White T.C."/>
        </authorList>
    </citation>
    <scope>NUCLEOTIDE SEQUENCE [LARGE SCALE GENOMIC DNA]</scope>
    <source>
        <strain evidence="2">ATCC MYA-4604 / CBS 118893</strain>
    </source>
</reference>
<dbReference type="RefSeq" id="XP_003175438.1">
    <property type="nucleotide sequence ID" value="XM_003175390.1"/>
</dbReference>
<organism evidence="2">
    <name type="scientific">Arthroderma gypseum (strain ATCC MYA-4604 / CBS 118893)</name>
    <name type="common">Microsporum gypseum</name>
    <dbReference type="NCBI Taxonomy" id="535722"/>
    <lineage>
        <taxon>Eukaryota</taxon>
        <taxon>Fungi</taxon>
        <taxon>Dikarya</taxon>
        <taxon>Ascomycota</taxon>
        <taxon>Pezizomycotina</taxon>
        <taxon>Eurotiomycetes</taxon>
        <taxon>Eurotiomycetidae</taxon>
        <taxon>Onygenales</taxon>
        <taxon>Arthrodermataceae</taxon>
        <taxon>Nannizzia</taxon>
    </lineage>
</organism>
<evidence type="ECO:0000313" key="1">
    <source>
        <dbReference type="EMBL" id="EFQ99955.1"/>
    </source>
</evidence>
<keyword evidence="2" id="KW-1185">Reference proteome</keyword>
<protein>
    <submittedName>
        <fullName evidence="1">Uncharacterized protein</fullName>
    </submittedName>
</protein>
<dbReference type="AlphaFoldDB" id="E4UQ36"/>
<dbReference type="InParanoid" id="E4UQ36"/>
<dbReference type="GeneID" id="10030746"/>
<evidence type="ECO:0000313" key="2">
    <source>
        <dbReference type="Proteomes" id="UP000002669"/>
    </source>
</evidence>
<proteinExistence type="predicted"/>
<sequence length="196" mass="22487">MRGLQVEEARSQPFSPWEVLKLFWAEDKVNRWLSAIQDTTETPNNLLCLALHVHIYQGKASRKRWCWWGCGFMGCADWVLQRVVAMAGGAEPRDYTYKTDDEDDEWCLALCILLVAGMPFRGTELASLQAVNTGHTGRRVFIYDDTLLVICEYSKAENVSGHPVVVIRALPQYIARLFIMFLARIRPLIEFINFTI</sequence>
<name>E4UQ36_ARTGP</name>
<dbReference type="HOGENOM" id="CLU_1389896_0_0_1"/>
<accession>E4UQ36</accession>